<dbReference type="EC" id="2.3.-.-" evidence="4"/>
<feature type="domain" description="N-acetyltransferase" evidence="3">
    <location>
        <begin position="1"/>
        <end position="157"/>
    </location>
</feature>
<reference evidence="4 5" key="1">
    <citation type="submission" date="2024-09" db="EMBL/GenBank/DDBJ databases">
        <authorList>
            <person name="Sun Q."/>
            <person name="Mori K."/>
        </authorList>
    </citation>
    <scope>NUCLEOTIDE SEQUENCE [LARGE SCALE GENOMIC DNA]</scope>
    <source>
        <strain evidence="4 5">TISTR 2452</strain>
    </source>
</reference>
<evidence type="ECO:0000256" key="2">
    <source>
        <dbReference type="ARBA" id="ARBA00023315"/>
    </source>
</evidence>
<dbReference type="SUPFAM" id="SSF55729">
    <property type="entry name" value="Acyl-CoA N-acyltransferases (Nat)"/>
    <property type="match status" value="1"/>
</dbReference>
<dbReference type="RefSeq" id="WP_377496482.1">
    <property type="nucleotide sequence ID" value="NZ_JBHMDO010000029.1"/>
</dbReference>
<dbReference type="PANTHER" id="PTHR43072:SF23">
    <property type="entry name" value="UPF0039 PROTEIN C11D3.02C"/>
    <property type="match status" value="1"/>
</dbReference>
<organism evidence="4 5">
    <name type="scientific">Paenibacillus aurantiacus</name>
    <dbReference type="NCBI Taxonomy" id="1936118"/>
    <lineage>
        <taxon>Bacteria</taxon>
        <taxon>Bacillati</taxon>
        <taxon>Bacillota</taxon>
        <taxon>Bacilli</taxon>
        <taxon>Bacillales</taxon>
        <taxon>Paenibacillaceae</taxon>
        <taxon>Paenibacillus</taxon>
    </lineage>
</organism>
<dbReference type="CDD" id="cd04301">
    <property type="entry name" value="NAT_SF"/>
    <property type="match status" value="1"/>
</dbReference>
<dbReference type="EMBL" id="JBHMDO010000029">
    <property type="protein sequence ID" value="MFB9327813.1"/>
    <property type="molecule type" value="Genomic_DNA"/>
</dbReference>
<evidence type="ECO:0000256" key="1">
    <source>
        <dbReference type="ARBA" id="ARBA00022679"/>
    </source>
</evidence>
<dbReference type="InterPro" id="IPR000182">
    <property type="entry name" value="GNAT_dom"/>
</dbReference>
<name>A0ABV5KUA4_9BACL</name>
<protein>
    <submittedName>
        <fullName evidence="4">GNAT family N-acetyltransferase</fullName>
        <ecNumber evidence="4">2.3.-.-</ecNumber>
    </submittedName>
</protein>
<dbReference type="InterPro" id="IPR016181">
    <property type="entry name" value="Acyl_CoA_acyltransferase"/>
</dbReference>
<dbReference type="PROSITE" id="PS51186">
    <property type="entry name" value="GNAT"/>
    <property type="match status" value="1"/>
</dbReference>
<evidence type="ECO:0000313" key="5">
    <source>
        <dbReference type="Proteomes" id="UP001589747"/>
    </source>
</evidence>
<gene>
    <name evidence="4" type="ORF">ACFFSY_17940</name>
</gene>
<keyword evidence="5" id="KW-1185">Reference proteome</keyword>
<proteinExistence type="predicted"/>
<dbReference type="PANTHER" id="PTHR43072">
    <property type="entry name" value="N-ACETYLTRANSFERASE"/>
    <property type="match status" value="1"/>
</dbReference>
<sequence length="170" mass="19523">MIREATGHDLDGILEIYNEAIANTTAVYDYKVHTLEDRKRWLEKKQKDGYPVLVFEKNNQVAGFATFGPFRAWPAYKYTIEHSVYVNKELRQEGIATKLLQALIHIANRRQYATLVAGIDASNEKSIKLHEKLGFEYSGVIKRAGYKFGTWLDLAFYQLQLNGPSHPTEQ</sequence>
<evidence type="ECO:0000259" key="3">
    <source>
        <dbReference type="PROSITE" id="PS51186"/>
    </source>
</evidence>
<evidence type="ECO:0000313" key="4">
    <source>
        <dbReference type="EMBL" id="MFB9327813.1"/>
    </source>
</evidence>
<dbReference type="GO" id="GO:0016746">
    <property type="term" value="F:acyltransferase activity"/>
    <property type="evidence" value="ECO:0007669"/>
    <property type="project" value="UniProtKB-KW"/>
</dbReference>
<keyword evidence="1 4" id="KW-0808">Transferase</keyword>
<dbReference type="Pfam" id="PF13420">
    <property type="entry name" value="Acetyltransf_4"/>
    <property type="match status" value="1"/>
</dbReference>
<accession>A0ABV5KUA4</accession>
<dbReference type="Gene3D" id="3.40.630.30">
    <property type="match status" value="1"/>
</dbReference>
<dbReference type="Proteomes" id="UP001589747">
    <property type="component" value="Unassembled WGS sequence"/>
</dbReference>
<comment type="caution">
    <text evidence="4">The sequence shown here is derived from an EMBL/GenBank/DDBJ whole genome shotgun (WGS) entry which is preliminary data.</text>
</comment>
<keyword evidence="2 4" id="KW-0012">Acyltransferase</keyword>